<evidence type="ECO:0000313" key="8">
    <source>
        <dbReference type="Proteomes" id="UP000023152"/>
    </source>
</evidence>
<dbReference type="PANTHER" id="PTHR10502:SF102">
    <property type="entry name" value="ANNEXIN B11"/>
    <property type="match status" value="1"/>
</dbReference>
<proteinExistence type="inferred from homology"/>
<reference evidence="7 8" key="1">
    <citation type="journal article" date="2013" name="Curr. Biol.">
        <title>The Genome of the Foraminiferan Reticulomyxa filosa.</title>
        <authorList>
            <person name="Glockner G."/>
            <person name="Hulsmann N."/>
            <person name="Schleicher M."/>
            <person name="Noegel A.A."/>
            <person name="Eichinger L."/>
            <person name="Gallinger C."/>
            <person name="Pawlowski J."/>
            <person name="Sierra R."/>
            <person name="Euteneuer U."/>
            <person name="Pillet L."/>
            <person name="Moustafa A."/>
            <person name="Platzer M."/>
            <person name="Groth M."/>
            <person name="Szafranski K."/>
            <person name="Schliwa M."/>
        </authorList>
    </citation>
    <scope>NUCLEOTIDE SEQUENCE [LARGE SCALE GENOMIC DNA]</scope>
</reference>
<dbReference type="InterPro" id="IPR037104">
    <property type="entry name" value="Annexin_sf"/>
</dbReference>
<dbReference type="GO" id="GO:0005544">
    <property type="term" value="F:calcium-dependent phospholipid binding"/>
    <property type="evidence" value="ECO:0007669"/>
    <property type="project" value="UniProtKB-KW"/>
</dbReference>
<dbReference type="InterPro" id="IPR011992">
    <property type="entry name" value="EF-hand-dom_pair"/>
</dbReference>
<dbReference type="SUPFAM" id="SSF47874">
    <property type="entry name" value="Annexin"/>
    <property type="match status" value="2"/>
</dbReference>
<organism evidence="7 8">
    <name type="scientific">Reticulomyxa filosa</name>
    <dbReference type="NCBI Taxonomy" id="46433"/>
    <lineage>
        <taxon>Eukaryota</taxon>
        <taxon>Sar</taxon>
        <taxon>Rhizaria</taxon>
        <taxon>Retaria</taxon>
        <taxon>Foraminifera</taxon>
        <taxon>Monothalamids</taxon>
        <taxon>Reticulomyxidae</taxon>
        <taxon>Reticulomyxa</taxon>
    </lineage>
</organism>
<dbReference type="Gene3D" id="1.10.220.10">
    <property type="entry name" value="Annexin"/>
    <property type="match status" value="3"/>
</dbReference>
<dbReference type="Pfam" id="PF00191">
    <property type="entry name" value="Annexin"/>
    <property type="match status" value="2"/>
</dbReference>
<dbReference type="PANTHER" id="PTHR10502">
    <property type="entry name" value="ANNEXIN"/>
    <property type="match status" value="1"/>
</dbReference>
<comment type="similarity">
    <text evidence="1">Belongs to the annexin family.</text>
</comment>
<feature type="compositionally biased region" description="Basic and acidic residues" evidence="5">
    <location>
        <begin position="481"/>
        <end position="492"/>
    </location>
</feature>
<feature type="domain" description="EF-hand" evidence="6">
    <location>
        <begin position="515"/>
        <end position="550"/>
    </location>
</feature>
<dbReference type="InterPro" id="IPR001464">
    <property type="entry name" value="Annexin"/>
</dbReference>
<feature type="region of interest" description="Disordered" evidence="5">
    <location>
        <begin position="250"/>
        <end position="271"/>
    </location>
</feature>
<keyword evidence="8" id="KW-1185">Reference proteome</keyword>
<sequence>LKKSMKGLGTNDELLVRCIAGRSEIDLQEIIVVFNTKFGEGKTLLQWLRDDTSGAYRKILMGLCGFDISNLGGNSVTLHSNSIAEAEKKMDPKASSSSSSSSSSPVDEVKDVDSWDDYCVTSPTVRFNDDVDIDVTARLLAELAAEKKPVSKKLKRKFQTAPSNPKKTSLEDATIHILGKRGKTTAILLVLLTPLAQYRAQIVREGLKNLPVLIETICTCTDKQLKDTISAYNILYKGDMVGDVNKATKSKKKSQLDAHGNHAKELKEKGESSKTDASVWEHFFASKSLTHIKKTAELYAKISELTIMSVAQKVLGNNSFIAADTIFQMATNRFAFFAIKLRDSMKGVGYKADMLTRVLVLRSEIDMGEVQQEFDKSPDQTNNKTLLQWLTDDLSGSFLSTCLRLSGLHSTKPHSNDSDTEYSNVRQKTTTADLANDAMTEDEDENITDTSRTAPLSSSYGGEQSPQPLSTTSIGNDTDTETPRKSAEDSKKASITRTPLSFKVDEFASFVQKRMNDATVNKIWAHLDADNSGEIEKEELLSLLVFTCVLFQAFVAKTNKQDAPKIDKKAMKEELRPMKDWIVESKMVNKESIQKAEFTTLLGGWIMEYHHEISSQP</sequence>
<gene>
    <name evidence="7" type="ORF">RFI_27765</name>
</gene>
<dbReference type="SMART" id="SM00335">
    <property type="entry name" value="ANX"/>
    <property type="match status" value="2"/>
</dbReference>
<name>X6M7H1_RETFI</name>
<evidence type="ECO:0000256" key="2">
    <source>
        <dbReference type="ARBA" id="ARBA00022737"/>
    </source>
</evidence>
<dbReference type="SUPFAM" id="SSF47473">
    <property type="entry name" value="EF-hand"/>
    <property type="match status" value="1"/>
</dbReference>
<dbReference type="Proteomes" id="UP000023152">
    <property type="component" value="Unassembled WGS sequence"/>
</dbReference>
<dbReference type="PRINTS" id="PR00196">
    <property type="entry name" value="ANNEXIN"/>
</dbReference>
<evidence type="ECO:0000256" key="1">
    <source>
        <dbReference type="ARBA" id="ARBA00007831"/>
    </source>
</evidence>
<dbReference type="PROSITE" id="PS51897">
    <property type="entry name" value="ANNEXIN_2"/>
    <property type="match status" value="2"/>
</dbReference>
<keyword evidence="4" id="KW-0041">Annexin</keyword>
<dbReference type="InterPro" id="IPR018502">
    <property type="entry name" value="Annexin_repeat"/>
</dbReference>
<evidence type="ECO:0000256" key="5">
    <source>
        <dbReference type="SAM" id="MobiDB-lite"/>
    </source>
</evidence>
<dbReference type="GO" id="GO:0012506">
    <property type="term" value="C:vesicle membrane"/>
    <property type="evidence" value="ECO:0007669"/>
    <property type="project" value="TreeGrafter"/>
</dbReference>
<dbReference type="OrthoDB" id="37886at2759"/>
<dbReference type="InterPro" id="IPR002048">
    <property type="entry name" value="EF_hand_dom"/>
</dbReference>
<dbReference type="Gene3D" id="1.10.238.10">
    <property type="entry name" value="EF-hand"/>
    <property type="match status" value="1"/>
</dbReference>
<evidence type="ECO:0000313" key="7">
    <source>
        <dbReference type="EMBL" id="ETO09611.1"/>
    </source>
</evidence>
<dbReference type="GO" id="GO:0005634">
    <property type="term" value="C:nucleus"/>
    <property type="evidence" value="ECO:0007669"/>
    <property type="project" value="TreeGrafter"/>
</dbReference>
<feature type="compositionally biased region" description="Basic and acidic residues" evidence="5">
    <location>
        <begin position="254"/>
        <end position="271"/>
    </location>
</feature>
<feature type="compositionally biased region" description="Polar residues" evidence="5">
    <location>
        <begin position="421"/>
        <end position="433"/>
    </location>
</feature>
<feature type="compositionally biased region" description="Low complexity" evidence="5">
    <location>
        <begin position="95"/>
        <end position="104"/>
    </location>
</feature>
<dbReference type="EMBL" id="ASPP01023978">
    <property type="protein sequence ID" value="ETO09611.1"/>
    <property type="molecule type" value="Genomic_DNA"/>
</dbReference>
<keyword evidence="2" id="KW-0677">Repeat</keyword>
<keyword evidence="3" id="KW-0106">Calcium</keyword>
<accession>X6M7H1</accession>
<dbReference type="InterPro" id="IPR018247">
    <property type="entry name" value="EF_Hand_1_Ca_BS"/>
</dbReference>
<dbReference type="PROSITE" id="PS50222">
    <property type="entry name" value="EF_HAND_2"/>
    <property type="match status" value="1"/>
</dbReference>
<dbReference type="GO" id="GO:0001786">
    <property type="term" value="F:phosphatidylserine binding"/>
    <property type="evidence" value="ECO:0007669"/>
    <property type="project" value="TreeGrafter"/>
</dbReference>
<dbReference type="GO" id="GO:0005509">
    <property type="term" value="F:calcium ion binding"/>
    <property type="evidence" value="ECO:0007669"/>
    <property type="project" value="InterPro"/>
</dbReference>
<feature type="region of interest" description="Disordered" evidence="5">
    <location>
        <begin position="87"/>
        <end position="109"/>
    </location>
</feature>
<evidence type="ECO:0000256" key="3">
    <source>
        <dbReference type="ARBA" id="ARBA00022837"/>
    </source>
</evidence>
<dbReference type="GO" id="GO:0005886">
    <property type="term" value="C:plasma membrane"/>
    <property type="evidence" value="ECO:0007669"/>
    <property type="project" value="TreeGrafter"/>
</dbReference>
<dbReference type="GO" id="GO:0005737">
    <property type="term" value="C:cytoplasm"/>
    <property type="evidence" value="ECO:0007669"/>
    <property type="project" value="TreeGrafter"/>
</dbReference>
<feature type="region of interest" description="Disordered" evidence="5">
    <location>
        <begin position="409"/>
        <end position="495"/>
    </location>
</feature>
<evidence type="ECO:0000259" key="6">
    <source>
        <dbReference type="PROSITE" id="PS50222"/>
    </source>
</evidence>
<evidence type="ECO:0000256" key="4">
    <source>
        <dbReference type="ARBA" id="ARBA00023216"/>
    </source>
</evidence>
<protein>
    <submittedName>
        <fullName evidence="7">Annexin VI isoform 1</fullName>
    </submittedName>
</protein>
<feature type="compositionally biased region" description="Polar residues" evidence="5">
    <location>
        <begin position="448"/>
        <end position="477"/>
    </location>
</feature>
<comment type="caution">
    <text evidence="7">The sequence shown here is derived from an EMBL/GenBank/DDBJ whole genome shotgun (WGS) entry which is preliminary data.</text>
</comment>
<feature type="non-terminal residue" evidence="7">
    <location>
        <position position="1"/>
    </location>
</feature>
<dbReference type="PROSITE" id="PS00018">
    <property type="entry name" value="EF_HAND_1"/>
    <property type="match status" value="1"/>
</dbReference>
<dbReference type="AlphaFoldDB" id="X6M7H1"/>